<evidence type="ECO:0000313" key="3">
    <source>
        <dbReference type="Proteomes" id="UP000479000"/>
    </source>
</evidence>
<feature type="region of interest" description="Disordered" evidence="1">
    <location>
        <begin position="136"/>
        <end position="178"/>
    </location>
</feature>
<name>A0A6H5GZ90_9HEMI</name>
<gene>
    <name evidence="2" type="ORF">NTEN_LOCUS15091</name>
</gene>
<accession>A0A6H5GZ90</accession>
<dbReference type="AlphaFoldDB" id="A0A6H5GZ90"/>
<keyword evidence="3" id="KW-1185">Reference proteome</keyword>
<evidence type="ECO:0000256" key="1">
    <source>
        <dbReference type="SAM" id="MobiDB-lite"/>
    </source>
</evidence>
<protein>
    <submittedName>
        <fullName evidence="2">Uncharacterized protein</fullName>
    </submittedName>
</protein>
<dbReference type="EMBL" id="CADCXU010022588">
    <property type="protein sequence ID" value="CAB0010026.1"/>
    <property type="molecule type" value="Genomic_DNA"/>
</dbReference>
<proteinExistence type="predicted"/>
<feature type="compositionally biased region" description="Gly residues" evidence="1">
    <location>
        <begin position="157"/>
        <end position="170"/>
    </location>
</feature>
<evidence type="ECO:0000313" key="2">
    <source>
        <dbReference type="EMBL" id="CAB0010026.1"/>
    </source>
</evidence>
<dbReference type="Proteomes" id="UP000479000">
    <property type="component" value="Unassembled WGS sequence"/>
</dbReference>
<organism evidence="2 3">
    <name type="scientific">Nesidiocoris tenuis</name>
    <dbReference type="NCBI Taxonomy" id="355587"/>
    <lineage>
        <taxon>Eukaryota</taxon>
        <taxon>Metazoa</taxon>
        <taxon>Ecdysozoa</taxon>
        <taxon>Arthropoda</taxon>
        <taxon>Hexapoda</taxon>
        <taxon>Insecta</taxon>
        <taxon>Pterygota</taxon>
        <taxon>Neoptera</taxon>
        <taxon>Paraneoptera</taxon>
        <taxon>Hemiptera</taxon>
        <taxon>Heteroptera</taxon>
        <taxon>Panheteroptera</taxon>
        <taxon>Cimicomorpha</taxon>
        <taxon>Miridae</taxon>
        <taxon>Dicyphina</taxon>
        <taxon>Nesidiocoris</taxon>
    </lineage>
</organism>
<feature type="compositionally biased region" description="Gly residues" evidence="1">
    <location>
        <begin position="136"/>
        <end position="148"/>
    </location>
</feature>
<reference evidence="2 3" key="1">
    <citation type="submission" date="2020-02" db="EMBL/GenBank/DDBJ databases">
        <authorList>
            <person name="Ferguson B K."/>
        </authorList>
    </citation>
    <scope>NUCLEOTIDE SEQUENCE [LARGE SCALE GENOMIC DNA]</scope>
</reference>
<sequence length="297" mass="33843">MSTSASFRWRSVERVDWWTSGAWSMCTMERVIGWTVERVDRWTRWTVERVDRWSGGSGGPWSGYTMERVDRWSGWTVERVDWWTSGACAPWSGWSVEPVDRWSRRTVERVDRWSMCTMERVERGAGLLVEHVHHGAGGSGGPWSGSTGGPVQRVDHGPGGSGGPWSGSAGGQDQTEKDYAFRGCDSPYQFNLLIPVGWNDNICITNDDGSDGSRLDSFTRSRMMGKHSDQLADLQATEKYSDKTFNDSRATCLIPLRHQEFKMRPWQTEFEIRFHQAEISRISIQSMDADDQMKAIR</sequence>